<dbReference type="RefSeq" id="XP_060437261.1">
    <property type="nucleotide sequence ID" value="XM_060571520.1"/>
</dbReference>
<keyword evidence="3" id="KW-1185">Reference proteome</keyword>
<evidence type="ECO:0000313" key="2">
    <source>
        <dbReference type="EMBL" id="KAK1701506.1"/>
    </source>
</evidence>
<sequence length="300" mass="32909">MAISTASVKYHFGRLPTLMKAKNKEDDLRTAAVYMETAGLQQLLPNLFLDSTSLKSELYRLNTSFSAEKDRLLARITDIYDDLHRFFDRDSGLTRPTASKATISFQELHARASTLYKCLAHQWKCCCATAHKIGINAHLKATKSPAMSKSEYFDILLDAKDCRTQPRLHFEAPNTTGESDKTMFPLAAPKANSAIDIKNRVLFKQQIKSGADAASEKSISALAITSLAISAHALEATRRSILRNATNKLKKLQSRTRMTSGAQSSSLDGPSEKSTRLSPVVTGTFSTSSTASEVTNDPSL</sequence>
<dbReference type="EMBL" id="JAHMHR010000001">
    <property type="protein sequence ID" value="KAK1701506.1"/>
    <property type="molecule type" value="Genomic_DNA"/>
</dbReference>
<evidence type="ECO:0000313" key="3">
    <source>
        <dbReference type="Proteomes" id="UP001224890"/>
    </source>
</evidence>
<evidence type="ECO:0000256" key="1">
    <source>
        <dbReference type="SAM" id="MobiDB-lite"/>
    </source>
</evidence>
<dbReference type="Proteomes" id="UP001224890">
    <property type="component" value="Unassembled WGS sequence"/>
</dbReference>
<feature type="compositionally biased region" description="Polar residues" evidence="1">
    <location>
        <begin position="255"/>
        <end position="268"/>
    </location>
</feature>
<gene>
    <name evidence="2" type="ORF">BDP55DRAFT_625718</name>
</gene>
<organism evidence="2 3">
    <name type="scientific">Colletotrichum godetiae</name>
    <dbReference type="NCBI Taxonomy" id="1209918"/>
    <lineage>
        <taxon>Eukaryota</taxon>
        <taxon>Fungi</taxon>
        <taxon>Dikarya</taxon>
        <taxon>Ascomycota</taxon>
        <taxon>Pezizomycotina</taxon>
        <taxon>Sordariomycetes</taxon>
        <taxon>Hypocreomycetidae</taxon>
        <taxon>Glomerellales</taxon>
        <taxon>Glomerellaceae</taxon>
        <taxon>Colletotrichum</taxon>
        <taxon>Colletotrichum acutatum species complex</taxon>
    </lineage>
</organism>
<reference evidence="2" key="1">
    <citation type="submission" date="2021-06" db="EMBL/GenBank/DDBJ databases">
        <title>Comparative genomics, transcriptomics and evolutionary studies reveal genomic signatures of adaptation to plant cell wall in hemibiotrophic fungi.</title>
        <authorList>
            <consortium name="DOE Joint Genome Institute"/>
            <person name="Baroncelli R."/>
            <person name="Diaz J.F."/>
            <person name="Benocci T."/>
            <person name="Peng M."/>
            <person name="Battaglia E."/>
            <person name="Haridas S."/>
            <person name="Andreopoulos W."/>
            <person name="Labutti K."/>
            <person name="Pangilinan J."/>
            <person name="Floch G.L."/>
            <person name="Makela M.R."/>
            <person name="Henrissat B."/>
            <person name="Grigoriev I.V."/>
            <person name="Crouch J.A."/>
            <person name="De Vries R.P."/>
            <person name="Sukno S.A."/>
            <person name="Thon M.R."/>
        </authorList>
    </citation>
    <scope>NUCLEOTIDE SEQUENCE</scope>
    <source>
        <strain evidence="2">CBS 193.32</strain>
    </source>
</reference>
<name>A0AAJ0F3B9_9PEZI</name>
<feature type="compositionally biased region" description="Polar residues" evidence="1">
    <location>
        <begin position="281"/>
        <end position="300"/>
    </location>
</feature>
<protein>
    <submittedName>
        <fullName evidence="2">Uncharacterized protein</fullName>
    </submittedName>
</protein>
<comment type="caution">
    <text evidence="2">The sequence shown here is derived from an EMBL/GenBank/DDBJ whole genome shotgun (WGS) entry which is preliminary data.</text>
</comment>
<accession>A0AAJ0F3B9</accession>
<proteinExistence type="predicted"/>
<dbReference type="GeneID" id="85456046"/>
<feature type="region of interest" description="Disordered" evidence="1">
    <location>
        <begin position="251"/>
        <end position="300"/>
    </location>
</feature>
<dbReference type="AlphaFoldDB" id="A0AAJ0F3B9"/>